<organism evidence="1 2">
    <name type="scientific">Allacma fusca</name>
    <dbReference type="NCBI Taxonomy" id="39272"/>
    <lineage>
        <taxon>Eukaryota</taxon>
        <taxon>Metazoa</taxon>
        <taxon>Ecdysozoa</taxon>
        <taxon>Arthropoda</taxon>
        <taxon>Hexapoda</taxon>
        <taxon>Collembola</taxon>
        <taxon>Symphypleona</taxon>
        <taxon>Sminthuridae</taxon>
        <taxon>Allacma</taxon>
    </lineage>
</organism>
<dbReference type="EMBL" id="CAJVCH010193165">
    <property type="protein sequence ID" value="CAG7730378.1"/>
    <property type="molecule type" value="Genomic_DNA"/>
</dbReference>
<comment type="caution">
    <text evidence="1">The sequence shown here is derived from an EMBL/GenBank/DDBJ whole genome shotgun (WGS) entry which is preliminary data.</text>
</comment>
<evidence type="ECO:0000313" key="2">
    <source>
        <dbReference type="Proteomes" id="UP000708208"/>
    </source>
</evidence>
<dbReference type="Proteomes" id="UP000708208">
    <property type="component" value="Unassembled WGS sequence"/>
</dbReference>
<evidence type="ECO:0000313" key="1">
    <source>
        <dbReference type="EMBL" id="CAG7730378.1"/>
    </source>
</evidence>
<name>A0A8J2K656_9HEXA</name>
<reference evidence="1" key="1">
    <citation type="submission" date="2021-06" db="EMBL/GenBank/DDBJ databases">
        <authorList>
            <person name="Hodson N. C."/>
            <person name="Mongue J. A."/>
            <person name="Jaron S. K."/>
        </authorList>
    </citation>
    <scope>NUCLEOTIDE SEQUENCE</scope>
</reference>
<protein>
    <submittedName>
        <fullName evidence="1">Uncharacterized protein</fullName>
    </submittedName>
</protein>
<accession>A0A8J2K656</accession>
<gene>
    <name evidence="1" type="ORF">AFUS01_LOCUS19026</name>
</gene>
<sequence>SYNKKESNA</sequence>
<keyword evidence="2" id="KW-1185">Reference proteome</keyword>
<proteinExistence type="predicted"/>
<feature type="non-terminal residue" evidence="1">
    <location>
        <position position="1"/>
    </location>
</feature>